<dbReference type="InterPro" id="IPR014780">
    <property type="entry name" value="tRNA_psdUridine_synth_TruB"/>
</dbReference>
<feature type="domain" description="tRNA pseudouridylate synthase B C-terminal" evidence="8">
    <location>
        <begin position="185"/>
        <end position="243"/>
    </location>
</feature>
<dbReference type="CDD" id="cd02573">
    <property type="entry name" value="PseudoU_synth_EcTruB"/>
    <property type="match status" value="1"/>
</dbReference>
<dbReference type="PANTHER" id="PTHR13767:SF2">
    <property type="entry name" value="PSEUDOURIDYLATE SYNTHASE TRUB1"/>
    <property type="match status" value="1"/>
</dbReference>
<name>A0ABU7V018_9GAMM</name>
<comment type="caution">
    <text evidence="9">The sequence shown here is derived from an EMBL/GenBank/DDBJ whole genome shotgun (WGS) entry which is preliminary data.</text>
</comment>
<dbReference type="InterPro" id="IPR036974">
    <property type="entry name" value="PUA_sf"/>
</dbReference>
<sequence length="317" mass="34733">MGHEKRPRVTLRPLHGIVLLDKASGPSSNTALQQVRFAVRAEKGGHTGALDPLASGMLPLCFGEASKVAGYLLGNNKTYEVTAKLGQVTDTDDSEGEVIRERPVVPSDRATLERLCLNLTGEIEQRAPIYSALKQGGEPLYAKARRGESVEAPVRTVQVHDIEILELTDAGFRLRVSCGSGTYIRSIVRDLGEELGCGAHVTQLRRLHVEPFEQRRMWTLEEIRELAEADRLEEILLPIEEALPAEQWPRLKLNGQQVEALSHGKRITPELGATQAAGPHLALAVDGTAVGLVEVREDGTVAAKRLFSWVSRSDLHQ</sequence>
<dbReference type="EMBL" id="JAZHBO010000002">
    <property type="protein sequence ID" value="MEF2156132.1"/>
    <property type="molecule type" value="Genomic_DNA"/>
</dbReference>
<keyword evidence="3 5" id="KW-0819">tRNA processing</keyword>
<evidence type="ECO:0000313" key="10">
    <source>
        <dbReference type="Proteomes" id="UP001356170"/>
    </source>
</evidence>
<evidence type="ECO:0000259" key="6">
    <source>
        <dbReference type="Pfam" id="PF01509"/>
    </source>
</evidence>
<evidence type="ECO:0000259" key="7">
    <source>
        <dbReference type="Pfam" id="PF09142"/>
    </source>
</evidence>
<comment type="similarity">
    <text evidence="2 5">Belongs to the pseudouridine synthase TruB family. Type 1 subfamily.</text>
</comment>
<protein>
    <recommendedName>
        <fullName evidence="5">tRNA pseudouridine synthase B</fullName>
        <ecNumber evidence="5">5.4.99.25</ecNumber>
    </recommendedName>
    <alternativeName>
        <fullName evidence="5">tRNA pseudouridine(55) synthase</fullName>
        <shortName evidence="5">Psi55 synthase</shortName>
    </alternativeName>
    <alternativeName>
        <fullName evidence="5">tRNA pseudouridylate synthase</fullName>
    </alternativeName>
    <alternativeName>
        <fullName evidence="5">tRNA-uridine isomerase</fullName>
    </alternativeName>
</protein>
<keyword evidence="4 5" id="KW-0413">Isomerase</keyword>
<dbReference type="Gene3D" id="3.30.2350.10">
    <property type="entry name" value="Pseudouridine synthase"/>
    <property type="match status" value="1"/>
</dbReference>
<feature type="domain" description="tRNA pseudouridine synthase II TruB subfamily 2 C-terminal" evidence="7">
    <location>
        <begin position="248"/>
        <end position="299"/>
    </location>
</feature>
<dbReference type="Gene3D" id="2.30.130.10">
    <property type="entry name" value="PUA domain"/>
    <property type="match status" value="1"/>
</dbReference>
<dbReference type="Pfam" id="PF16198">
    <property type="entry name" value="TruB_C_2"/>
    <property type="match status" value="1"/>
</dbReference>
<comment type="function">
    <text evidence="5">Responsible for synthesis of pseudouridine from uracil-55 in the psi GC loop of transfer RNAs.</text>
</comment>
<evidence type="ECO:0000256" key="2">
    <source>
        <dbReference type="ARBA" id="ARBA00005642"/>
    </source>
</evidence>
<evidence type="ECO:0000259" key="8">
    <source>
        <dbReference type="Pfam" id="PF16198"/>
    </source>
</evidence>
<keyword evidence="10" id="KW-1185">Reference proteome</keyword>
<reference evidence="9 10" key="1">
    <citation type="submission" date="2024-01" db="EMBL/GenBank/DDBJ databases">
        <title>Novel species of the genus Luteimonas isolated from rivers.</title>
        <authorList>
            <person name="Lu H."/>
        </authorList>
    </citation>
    <scope>NUCLEOTIDE SEQUENCE [LARGE SCALE GENOMIC DNA]</scope>
    <source>
        <strain evidence="9 10">FXH3W</strain>
    </source>
</reference>
<dbReference type="PANTHER" id="PTHR13767">
    <property type="entry name" value="TRNA-PSEUDOURIDINE SYNTHASE"/>
    <property type="match status" value="1"/>
</dbReference>
<evidence type="ECO:0000256" key="4">
    <source>
        <dbReference type="ARBA" id="ARBA00023235"/>
    </source>
</evidence>
<dbReference type="InterPro" id="IPR032819">
    <property type="entry name" value="TruB_C"/>
</dbReference>
<gene>
    <name evidence="5 9" type="primary">truB</name>
    <name evidence="9" type="ORF">V3390_07820</name>
</gene>
<dbReference type="NCBIfam" id="TIGR00431">
    <property type="entry name" value="TruB"/>
    <property type="match status" value="1"/>
</dbReference>
<proteinExistence type="inferred from homology"/>
<keyword evidence="9" id="KW-0282">Flagellum</keyword>
<dbReference type="Pfam" id="PF09142">
    <property type="entry name" value="TruB_C"/>
    <property type="match status" value="1"/>
</dbReference>
<dbReference type="Proteomes" id="UP001356170">
    <property type="component" value="Unassembled WGS sequence"/>
</dbReference>
<dbReference type="Pfam" id="PF01509">
    <property type="entry name" value="TruB_N"/>
    <property type="match status" value="1"/>
</dbReference>
<accession>A0ABU7V018</accession>
<dbReference type="HAMAP" id="MF_01080">
    <property type="entry name" value="TruB_bact"/>
    <property type="match status" value="1"/>
</dbReference>
<keyword evidence="9" id="KW-0966">Cell projection</keyword>
<comment type="catalytic activity">
    <reaction evidence="1 5">
        <text>uridine(55) in tRNA = pseudouridine(55) in tRNA</text>
        <dbReference type="Rhea" id="RHEA:42532"/>
        <dbReference type="Rhea" id="RHEA-COMP:10101"/>
        <dbReference type="Rhea" id="RHEA-COMP:10102"/>
        <dbReference type="ChEBI" id="CHEBI:65314"/>
        <dbReference type="ChEBI" id="CHEBI:65315"/>
        <dbReference type="EC" id="5.4.99.25"/>
    </reaction>
</comment>
<organism evidence="9 10">
    <name type="scientific">Aquilutibacter rugosus</name>
    <dbReference type="NCBI Taxonomy" id="3115820"/>
    <lineage>
        <taxon>Bacteria</taxon>
        <taxon>Pseudomonadati</taxon>
        <taxon>Pseudomonadota</taxon>
        <taxon>Gammaproteobacteria</taxon>
        <taxon>Lysobacterales</taxon>
        <taxon>Lysobacteraceae</taxon>
        <taxon>Aquilutibacter</taxon>
    </lineage>
</organism>
<dbReference type="EC" id="5.4.99.25" evidence="5"/>
<dbReference type="InterPro" id="IPR020103">
    <property type="entry name" value="PsdUridine_synth_cat_dom_sf"/>
</dbReference>
<evidence type="ECO:0000256" key="1">
    <source>
        <dbReference type="ARBA" id="ARBA00000385"/>
    </source>
</evidence>
<dbReference type="InterPro" id="IPR002501">
    <property type="entry name" value="PsdUridine_synth_N"/>
</dbReference>
<feature type="active site" description="Nucleophile" evidence="5">
    <location>
        <position position="51"/>
    </location>
</feature>
<keyword evidence="9" id="KW-0969">Cilium</keyword>
<evidence type="ECO:0000256" key="3">
    <source>
        <dbReference type="ARBA" id="ARBA00022694"/>
    </source>
</evidence>
<evidence type="ECO:0000256" key="5">
    <source>
        <dbReference type="HAMAP-Rule" id="MF_01080"/>
    </source>
</evidence>
<dbReference type="InterPro" id="IPR015225">
    <property type="entry name" value="tRNA_psdUridine_synth_fam2_C"/>
</dbReference>
<evidence type="ECO:0000313" key="9">
    <source>
        <dbReference type="EMBL" id="MEF2156132.1"/>
    </source>
</evidence>
<dbReference type="GO" id="GO:0160148">
    <property type="term" value="F:tRNA pseudouridine(55) synthase activity"/>
    <property type="evidence" value="ECO:0007669"/>
    <property type="project" value="UniProtKB-EC"/>
</dbReference>
<dbReference type="RefSeq" id="WP_331704023.1">
    <property type="nucleotide sequence ID" value="NZ_JAZHBO010000002.1"/>
</dbReference>
<dbReference type="SUPFAM" id="SSF55120">
    <property type="entry name" value="Pseudouridine synthase"/>
    <property type="match status" value="1"/>
</dbReference>
<feature type="domain" description="Pseudouridine synthase II N-terminal" evidence="6">
    <location>
        <begin position="39"/>
        <end position="184"/>
    </location>
</feature>